<dbReference type="CDD" id="cd01317">
    <property type="entry name" value="DHOase_IIa"/>
    <property type="match status" value="1"/>
</dbReference>
<dbReference type="InterPro" id="IPR024403">
    <property type="entry name" value="DHOase_cat"/>
</dbReference>
<keyword evidence="1" id="KW-0665">Pyrimidine biosynthesis</keyword>
<evidence type="ECO:0000256" key="1">
    <source>
        <dbReference type="ARBA" id="ARBA00022975"/>
    </source>
</evidence>
<dbReference type="EMBL" id="JMTK01000001">
    <property type="protein sequence ID" value="KJZ82411.1"/>
    <property type="molecule type" value="Genomic_DNA"/>
</dbReference>
<dbReference type="PANTHER" id="PTHR43668">
    <property type="entry name" value="ALLANTOINASE"/>
    <property type="match status" value="1"/>
</dbReference>
<reference evidence="3 4" key="1">
    <citation type="journal article" date="2015" name="Phytopathology">
        <title>Genomes of Candidatus Liberibacter solanacearum haplotype A from New Zealand and the USA suggest significant genome plasticity in the species.</title>
        <authorList>
            <person name="Thompson S.M."/>
            <person name="Johnson C.P."/>
            <person name="Lu A.Y."/>
            <person name="Frampton R.A."/>
            <person name="Sullivan K.L."/>
            <person name="Fiers M.W."/>
            <person name="Crowhurst R.N."/>
            <person name="Pitman A.R."/>
            <person name="Scott I."/>
            <person name="Gudmestad N.C."/>
            <person name="Smith G.R."/>
        </authorList>
    </citation>
    <scope>NUCLEOTIDE SEQUENCE [LARGE SCALE GENOMIC DNA]</scope>
    <source>
        <strain evidence="3 4">LsoNZ1</strain>
    </source>
</reference>
<comment type="caution">
    <text evidence="3">The sequence shown here is derived from an EMBL/GenBank/DDBJ whole genome shotgun (WGS) entry which is preliminary data.</text>
</comment>
<dbReference type="InterPro" id="IPR004722">
    <property type="entry name" value="DHOase"/>
</dbReference>
<dbReference type="GO" id="GO:0006221">
    <property type="term" value="P:pyrimidine nucleotide biosynthetic process"/>
    <property type="evidence" value="ECO:0007669"/>
    <property type="project" value="UniProtKB-KW"/>
</dbReference>
<dbReference type="GO" id="GO:0004038">
    <property type="term" value="F:allantoinase activity"/>
    <property type="evidence" value="ECO:0007669"/>
    <property type="project" value="TreeGrafter"/>
</dbReference>
<name>A0A094Z4J3_9HYPH</name>
<dbReference type="Gene3D" id="2.30.40.10">
    <property type="entry name" value="Urease, subunit C, domain 1"/>
    <property type="match status" value="1"/>
</dbReference>
<keyword evidence="4" id="KW-1185">Reference proteome</keyword>
<dbReference type="InterPro" id="IPR011059">
    <property type="entry name" value="Metal-dep_hydrolase_composite"/>
</dbReference>
<evidence type="ECO:0000313" key="3">
    <source>
        <dbReference type="EMBL" id="KJZ82411.1"/>
    </source>
</evidence>
<dbReference type="GO" id="GO:0005737">
    <property type="term" value="C:cytoplasm"/>
    <property type="evidence" value="ECO:0007669"/>
    <property type="project" value="TreeGrafter"/>
</dbReference>
<dbReference type="AlphaFoldDB" id="A0A094Z4J3"/>
<dbReference type="SUPFAM" id="SSF51556">
    <property type="entry name" value="Metallo-dependent hydrolases"/>
    <property type="match status" value="1"/>
</dbReference>
<protein>
    <submittedName>
        <fullName evidence="3">Dihydroorotase</fullName>
        <ecNumber evidence="3">3.5.2.3</ecNumber>
    </submittedName>
</protein>
<dbReference type="PANTHER" id="PTHR43668:SF2">
    <property type="entry name" value="ALLANTOINASE"/>
    <property type="match status" value="1"/>
</dbReference>
<keyword evidence="3" id="KW-0378">Hydrolase</keyword>
<dbReference type="Gene3D" id="3.20.20.140">
    <property type="entry name" value="Metal-dependent hydrolases"/>
    <property type="match status" value="1"/>
</dbReference>
<proteinExistence type="predicted"/>
<sequence length="431" mass="47213">MTSFVLNNIRIIDPSRDIDEIGAIIVENGIIIASGSDVLNQELPTSAQVRNCKGLVAVPGLIDARVTLEGSPEKYANNIVKTSKEAAAGGITSIILTPFSVSTAMDEYTFIKYVFKKIQENSLVNVYPTACLTYKMEGKKINEMRLLQEQGAVSFVHNSRSIYDTQVLLDSMKYAHMLNAIVSLDTHDYFLGSKGTMNESMLANCLGLEGIPAISETIPLARDLLVAQHTGGHYHASAISTPQSISILNYAKENKIKATCGISINSLALNENDVGMYNSFRKVLPPLRSEEERIGMVESLASGNIDIIVSDHTPHHIDTKLLPFAEATFGSIGLETMLSAALRLFHGQQISLKKLIQSMSTRPAQIFNIPGGTLRAGVAADIALIDLNHQWIVKSDDMLSSYRNTVFDKEYFTGRVVETYVSGKCIYKLES</sequence>
<dbReference type="GO" id="GO:0046872">
    <property type="term" value="F:metal ion binding"/>
    <property type="evidence" value="ECO:0007669"/>
    <property type="project" value="InterPro"/>
</dbReference>
<dbReference type="Pfam" id="PF12890">
    <property type="entry name" value="DHOase"/>
    <property type="match status" value="1"/>
</dbReference>
<organism evidence="3 4">
    <name type="scientific">Candidatus Liberibacter solanacearum</name>
    <dbReference type="NCBI Taxonomy" id="556287"/>
    <lineage>
        <taxon>Bacteria</taxon>
        <taxon>Pseudomonadati</taxon>
        <taxon>Pseudomonadota</taxon>
        <taxon>Alphaproteobacteria</taxon>
        <taxon>Hyphomicrobiales</taxon>
        <taxon>Rhizobiaceae</taxon>
        <taxon>Liberibacter</taxon>
    </lineage>
</organism>
<dbReference type="SUPFAM" id="SSF51338">
    <property type="entry name" value="Composite domain of metallo-dependent hydrolases"/>
    <property type="match status" value="1"/>
</dbReference>
<evidence type="ECO:0000259" key="2">
    <source>
        <dbReference type="Pfam" id="PF12890"/>
    </source>
</evidence>
<feature type="domain" description="Dihydroorotase catalytic" evidence="2">
    <location>
        <begin position="56"/>
        <end position="242"/>
    </location>
</feature>
<gene>
    <name evidence="3" type="ORF">DJ66_0011</name>
</gene>
<dbReference type="GO" id="GO:0006145">
    <property type="term" value="P:purine nucleobase catabolic process"/>
    <property type="evidence" value="ECO:0007669"/>
    <property type="project" value="TreeGrafter"/>
</dbReference>
<dbReference type="InterPro" id="IPR050138">
    <property type="entry name" value="DHOase/Allantoinase_Hydrolase"/>
</dbReference>
<dbReference type="Proteomes" id="UP000033731">
    <property type="component" value="Unassembled WGS sequence"/>
</dbReference>
<dbReference type="GO" id="GO:0004151">
    <property type="term" value="F:dihydroorotase activity"/>
    <property type="evidence" value="ECO:0007669"/>
    <property type="project" value="UniProtKB-EC"/>
</dbReference>
<evidence type="ECO:0000313" key="4">
    <source>
        <dbReference type="Proteomes" id="UP000033731"/>
    </source>
</evidence>
<accession>A0A094Z4J3</accession>
<dbReference type="PATRIC" id="fig|556287.8.peg.11"/>
<dbReference type="EC" id="3.5.2.3" evidence="3"/>
<dbReference type="InterPro" id="IPR032466">
    <property type="entry name" value="Metal_Hydrolase"/>
</dbReference>